<organism evidence="1">
    <name type="scientific">Escherichia coli</name>
    <dbReference type="NCBI Taxonomy" id="562"/>
    <lineage>
        <taxon>Bacteria</taxon>
        <taxon>Pseudomonadati</taxon>
        <taxon>Pseudomonadota</taxon>
        <taxon>Gammaproteobacteria</taxon>
        <taxon>Enterobacterales</taxon>
        <taxon>Enterobacteriaceae</taxon>
        <taxon>Escherichia</taxon>
    </lineage>
</organism>
<dbReference type="IntAct" id="Q8GAV3">
    <property type="interactions" value="1"/>
</dbReference>
<dbReference type="AlphaFoldDB" id="Q8GAV3"/>
<evidence type="ECO:0007829" key="3">
    <source>
        <dbReference type="PDB" id="4L6T"/>
    </source>
</evidence>
<gene>
    <name evidence="1" type="primary">ecxB</name>
</gene>
<dbReference type="PDBsum" id="4L63"/>
<dbReference type="EvolutionaryTrace" id="Q8GAV3"/>
<dbReference type="PDB" id="4L6T">
    <property type="method" value="X-ray"/>
    <property type="resolution" value="1.86 A"/>
    <property type="chains" value="B/C/D/E/F=23-125"/>
</dbReference>
<feature type="disulfide bond" evidence="2 3">
    <location>
        <begin position="31"/>
        <end position="108"/>
    </location>
</feature>
<dbReference type="RefSeq" id="WP_032250645.1">
    <property type="nucleotide sequence ID" value="NZ_CAJHTW010000130.1"/>
</dbReference>
<name>Q8GAV3_ECOLX</name>
<comment type="interaction">
    <interactant intactId="EBI-16077469">
        <id>Q8GAV3</id>
    </interactant>
    <interactant intactId="EBI-16077457">
        <id>Q8GAV4</id>
        <label>ecxA</label>
    </interactant>
    <organismsDiffer>false</organismsDiffer>
    <experiments>2</experiments>
</comment>
<keyword evidence="2 3" id="KW-0002">3D-structure</keyword>
<dbReference type="PDB" id="4L63">
    <property type="method" value="X-ray"/>
    <property type="resolution" value="1.80 A"/>
    <property type="chains" value="B/C/D/E/F=23-125"/>
</dbReference>
<reference evidence="1" key="1">
    <citation type="journal article" date="2002" name="Infect. Immun.">
        <title>Cloning and characterization of genes encoding homologues of the B subunit of cholera toxin and the Escherichia coli heat-labile enterotoxin from clinical isolates of Citrobacter freundii and E. coli.</title>
        <authorList>
            <person name="Karasawa T."/>
            <person name="Ito H."/>
            <person name="Tsukamoto T."/>
            <person name="Yamasaki S."/>
            <person name="Kurazono H."/>
            <person name="Faruque S.M."/>
            <person name="Nair G.B."/>
            <person name="Nishibuchi M."/>
            <person name="Takeda Y."/>
        </authorList>
    </citation>
    <scope>NUCLEOTIDE SEQUENCE</scope>
    <source>
        <strain evidence="1">176</strain>
    </source>
</reference>
<dbReference type="Gene3D" id="2.40.50.110">
    <property type="match status" value="1"/>
</dbReference>
<proteinExistence type="evidence at protein level"/>
<evidence type="ECO:0000313" key="1">
    <source>
        <dbReference type="EMBL" id="BAC16524.1"/>
    </source>
</evidence>
<evidence type="ECO:0007829" key="2">
    <source>
        <dbReference type="PDB" id="4L63"/>
    </source>
</evidence>
<dbReference type="DIP" id="DIP-60584N"/>
<sequence length="125" mass="14228">MINKFYRTVLYSLFVFPLYAKATPQNITDLCNEYQNTMIYSLNKEIATYTESLAGKREMVIISFSNGATFQVEVPGSQHLESQKRPLERMKDTLRAAYFTGIKISKLCAWTNKSPNSIAAIELSN</sequence>
<accession>Q8GAV3</accession>
<dbReference type="SMR" id="Q8GAV3"/>
<protein>
    <submittedName>
        <fullName evidence="1">ECXB</fullName>
    </submittedName>
</protein>
<dbReference type="EMBL" id="AB076668">
    <property type="protein sequence ID" value="BAC16524.1"/>
    <property type="molecule type" value="Genomic_DNA"/>
</dbReference>
<dbReference type="PDBsum" id="4L6T"/>
<dbReference type="Pfam" id="PF01376">
    <property type="entry name" value="Enterotoxin_b"/>
    <property type="match status" value="1"/>
</dbReference>
<dbReference type="PRINTS" id="PR00772">
    <property type="entry name" value="ENTEROTOXINB"/>
</dbReference>
<dbReference type="InterPro" id="IPR008992">
    <property type="entry name" value="Enterotoxin"/>
</dbReference>
<dbReference type="GO" id="GO:0005576">
    <property type="term" value="C:extracellular region"/>
    <property type="evidence" value="ECO:0007669"/>
    <property type="project" value="InterPro"/>
</dbReference>
<dbReference type="InterPro" id="IPR001835">
    <property type="entry name" value="Enterotoxin_B"/>
</dbReference>
<reference evidence="2 3" key="2">
    <citation type="journal article" date="2013" name="Structure">
        <title>EcxAB is a founding member of a new family of metalloprotease AB5 toxins with a hybrid cholera-like B subunit.</title>
        <authorList>
            <person name="Ng N.M."/>
            <person name="Littler D.R."/>
            <person name="Paton A.W."/>
            <person name="Le Nours J."/>
            <person name="Rossjohn J."/>
            <person name="Paton J.C."/>
            <person name="Beddoe T."/>
        </authorList>
    </citation>
    <scope>X-RAY CRYSTALLOGRAPHY (1.80 ANGSTROMS) OF 23-125</scope>
    <scope>DISULFIDE BONDS</scope>
</reference>
<dbReference type="SUPFAM" id="SSF50203">
    <property type="entry name" value="Bacterial enterotoxins"/>
    <property type="match status" value="1"/>
</dbReference>